<dbReference type="OrthoDB" id="4070623at2"/>
<dbReference type="AlphaFoldDB" id="A0A4Q0YIS4"/>
<dbReference type="Proteomes" id="UP000290287">
    <property type="component" value="Unassembled WGS sequence"/>
</dbReference>
<reference evidence="1 2" key="1">
    <citation type="submission" date="2017-10" db="EMBL/GenBank/DDBJ databases">
        <title>Nyctiphanis sp. nov., isolated from the stomach of the euphausiid Nyctiphanes simplex (Hansen, 1911) in the Gulf of California.</title>
        <authorList>
            <person name="Gomez-Gil B."/>
            <person name="Aguilar-Mendez M."/>
            <person name="Lopez-Cortes A."/>
            <person name="Gomez-Gutierrez J."/>
            <person name="Roque A."/>
            <person name="Lang E."/>
            <person name="Gonzalez-Castillo A."/>
        </authorList>
    </citation>
    <scope>NUCLEOTIDE SEQUENCE [LARGE SCALE GENOMIC DNA]</scope>
    <source>
        <strain evidence="1 2">CAIM 600</strain>
    </source>
</reference>
<name>A0A4Q0YIS4_9GAMM</name>
<evidence type="ECO:0000313" key="2">
    <source>
        <dbReference type="Proteomes" id="UP000290287"/>
    </source>
</evidence>
<gene>
    <name evidence="1" type="ORF">CS022_22780</name>
</gene>
<protein>
    <submittedName>
        <fullName evidence="1">Late control protein</fullName>
    </submittedName>
</protein>
<dbReference type="EMBL" id="PEIB01000046">
    <property type="protein sequence ID" value="RXJ70607.1"/>
    <property type="molecule type" value="Genomic_DNA"/>
</dbReference>
<proteinExistence type="predicted"/>
<evidence type="ECO:0000313" key="1">
    <source>
        <dbReference type="EMBL" id="RXJ70607.1"/>
    </source>
</evidence>
<dbReference type="InterPro" id="IPR052726">
    <property type="entry name" value="Phage_Baseplate_Hub"/>
</dbReference>
<dbReference type="PANTHER" id="PTHR35862">
    <property type="entry name" value="FELS-2 PROPHAGE PROTEIN"/>
    <property type="match status" value="1"/>
</dbReference>
<organism evidence="1 2">
    <name type="scientific">Veronia nyctiphanis</name>
    <dbReference type="NCBI Taxonomy" id="1278244"/>
    <lineage>
        <taxon>Bacteria</taxon>
        <taxon>Pseudomonadati</taxon>
        <taxon>Pseudomonadota</taxon>
        <taxon>Gammaproteobacteria</taxon>
        <taxon>Vibrionales</taxon>
        <taxon>Vibrionaceae</taxon>
        <taxon>Veronia</taxon>
    </lineage>
</organism>
<comment type="caution">
    <text evidence="1">The sequence shown here is derived from an EMBL/GenBank/DDBJ whole genome shotgun (WGS) entry which is preliminary data.</text>
</comment>
<keyword evidence="2" id="KW-1185">Reference proteome</keyword>
<dbReference type="SUPFAM" id="SSF69279">
    <property type="entry name" value="Phage tail proteins"/>
    <property type="match status" value="1"/>
</dbReference>
<dbReference type="RefSeq" id="WP_129124168.1">
    <property type="nucleotide sequence ID" value="NZ_PEIB01000046.1"/>
</dbReference>
<dbReference type="Pfam" id="PF05954">
    <property type="entry name" value="Phage_GPD"/>
    <property type="match status" value="1"/>
</dbReference>
<dbReference type="PANTHER" id="PTHR35862:SF3">
    <property type="entry name" value="FELS-2 PROPHAGE PROTEIN"/>
    <property type="match status" value="1"/>
</dbReference>
<accession>A0A4Q0YIS4</accession>
<sequence length="338" mass="37177">MGLTPRCQIVADGSDITALIAKRLLRLTVTDHAGIQSDSVEIRLDDEEHALALPRTGARLTVSMGYQETGLSLMGEYVVDEITLSGPPNTLTLRGKAADMHKALKVPKTRTWQQAGKPVRRILLDHILTTIADEHQLTAKLGKDLTAIDYEVVHQSNESDLQLLTRLGRKLGAIAKPVGEHLLLVKRGESKTASGRRLPAITLSKPDLTNWEVSLTERDGYQSVVARYRDVAEAKEHTVTAGEGEPVYTLRTLYKDEADAKQAAEAQRRQFATGKARLDIELPGRADILAETPLVLSGIREGVNGEWIVETATHMLSEEGYVLRISGKRKINELAVMK</sequence>